<proteinExistence type="predicted"/>
<keyword evidence="1" id="KW-0812">Transmembrane</keyword>
<feature type="transmembrane region" description="Helical" evidence="1">
    <location>
        <begin position="59"/>
        <end position="82"/>
    </location>
</feature>
<keyword evidence="3" id="KW-1185">Reference proteome</keyword>
<reference evidence="2 3" key="1">
    <citation type="journal article" date="2017" name="Genome Biol. Evol.">
        <title>Phytophthora megakarya and P. palmivora, closely related causal agents of cacao black pod rot, underwent increases in genome sizes and gene numbers by different mechanisms.</title>
        <authorList>
            <person name="Ali S.S."/>
            <person name="Shao J."/>
            <person name="Lary D.J."/>
            <person name="Kronmiller B."/>
            <person name="Shen D."/>
            <person name="Strem M.D."/>
            <person name="Amoako-Attah I."/>
            <person name="Akrofi A.Y."/>
            <person name="Begoude B.A."/>
            <person name="Ten Hoopen G.M."/>
            <person name="Coulibaly K."/>
            <person name="Kebe B.I."/>
            <person name="Melnick R.L."/>
            <person name="Guiltinan M.J."/>
            <person name="Tyler B.M."/>
            <person name="Meinhardt L.W."/>
            <person name="Bailey B.A."/>
        </authorList>
    </citation>
    <scope>NUCLEOTIDE SEQUENCE [LARGE SCALE GENOMIC DNA]</scope>
    <source>
        <strain evidence="3">sbr112.9</strain>
    </source>
</reference>
<feature type="non-terminal residue" evidence="2">
    <location>
        <position position="93"/>
    </location>
</feature>
<comment type="caution">
    <text evidence="2">The sequence shown here is derived from an EMBL/GenBank/DDBJ whole genome shotgun (WGS) entry which is preliminary data.</text>
</comment>
<dbReference type="EMBL" id="NCKW01005637">
    <property type="protein sequence ID" value="POM72584.1"/>
    <property type="molecule type" value="Genomic_DNA"/>
</dbReference>
<evidence type="ECO:0000313" key="2">
    <source>
        <dbReference type="EMBL" id="POM72584.1"/>
    </source>
</evidence>
<dbReference type="AlphaFoldDB" id="A0A2P4Y452"/>
<dbReference type="Proteomes" id="UP000237271">
    <property type="component" value="Unassembled WGS sequence"/>
</dbReference>
<organism evidence="2 3">
    <name type="scientific">Phytophthora palmivora</name>
    <dbReference type="NCBI Taxonomy" id="4796"/>
    <lineage>
        <taxon>Eukaryota</taxon>
        <taxon>Sar</taxon>
        <taxon>Stramenopiles</taxon>
        <taxon>Oomycota</taxon>
        <taxon>Peronosporomycetes</taxon>
        <taxon>Peronosporales</taxon>
        <taxon>Peronosporaceae</taxon>
        <taxon>Phytophthora</taxon>
    </lineage>
</organism>
<feature type="non-terminal residue" evidence="2">
    <location>
        <position position="1"/>
    </location>
</feature>
<accession>A0A2P4Y452</accession>
<name>A0A2P4Y452_9STRA</name>
<sequence>LQSPKTSVFTTLRRSIWPNFHRSRPRFSPCLSARTTQLSTPRTTKSLSDSRLCSIRTHWYLRVLAPVLLLVPLESYVMFSLFSTRLMARMFTS</sequence>
<keyword evidence="1" id="KW-0472">Membrane</keyword>
<keyword evidence="1" id="KW-1133">Transmembrane helix</keyword>
<evidence type="ECO:0000313" key="3">
    <source>
        <dbReference type="Proteomes" id="UP000237271"/>
    </source>
</evidence>
<gene>
    <name evidence="2" type="ORF">PHPALM_10673</name>
</gene>
<evidence type="ECO:0000256" key="1">
    <source>
        <dbReference type="SAM" id="Phobius"/>
    </source>
</evidence>
<protein>
    <submittedName>
        <fullName evidence="2">Uncharacterized protein</fullName>
    </submittedName>
</protein>